<evidence type="ECO:0000313" key="2">
    <source>
        <dbReference type="EMBL" id="SFC40258.1"/>
    </source>
</evidence>
<dbReference type="Proteomes" id="UP000198832">
    <property type="component" value="Unassembled WGS sequence"/>
</dbReference>
<protein>
    <recommendedName>
        <fullName evidence="1">VOC domain-containing protein</fullName>
    </recommendedName>
</protein>
<accession>A0A1I1J0U7</accession>
<dbReference type="InterPro" id="IPR037523">
    <property type="entry name" value="VOC_core"/>
</dbReference>
<dbReference type="PANTHER" id="PTHR36503">
    <property type="entry name" value="BLR2520 PROTEIN"/>
    <property type="match status" value="1"/>
</dbReference>
<keyword evidence="3" id="KW-1185">Reference proteome</keyword>
<dbReference type="AlphaFoldDB" id="A0A1I1J0U7"/>
<sequence length="139" mass="15263">MDQRISLISIAVSDVAASRAFYCDGLGWSEFMYVEGDVCMIRTGEHLLLSLWDQTHFEAELGQPIRRGDGVAPLTLSHNVATREEVDAALRTARDAGADPVGDAVQREWGGYTGYFADPDGYRWEVAFVPGEIAEVVLP</sequence>
<dbReference type="InterPro" id="IPR029068">
    <property type="entry name" value="Glyas_Bleomycin-R_OHBP_Dase"/>
</dbReference>
<dbReference type="InterPro" id="IPR004360">
    <property type="entry name" value="Glyas_Fos-R_dOase_dom"/>
</dbReference>
<dbReference type="STRING" id="574651.SAMN04487968_10688"/>
<gene>
    <name evidence="2" type="ORF">SAMN04487968_10688</name>
</gene>
<evidence type="ECO:0000259" key="1">
    <source>
        <dbReference type="PROSITE" id="PS51819"/>
    </source>
</evidence>
<dbReference type="Pfam" id="PF00903">
    <property type="entry name" value="Glyoxalase"/>
    <property type="match status" value="1"/>
</dbReference>
<dbReference type="SUPFAM" id="SSF54593">
    <property type="entry name" value="Glyoxalase/Bleomycin resistance protein/Dihydroxybiphenyl dioxygenase"/>
    <property type="match status" value="1"/>
</dbReference>
<dbReference type="Gene3D" id="3.10.180.10">
    <property type="entry name" value="2,3-Dihydroxybiphenyl 1,2-Dioxygenase, domain 1"/>
    <property type="match status" value="1"/>
</dbReference>
<proteinExistence type="predicted"/>
<organism evidence="2 3">
    <name type="scientific">Nocardioides terrae</name>
    <dbReference type="NCBI Taxonomy" id="574651"/>
    <lineage>
        <taxon>Bacteria</taxon>
        <taxon>Bacillati</taxon>
        <taxon>Actinomycetota</taxon>
        <taxon>Actinomycetes</taxon>
        <taxon>Propionibacteriales</taxon>
        <taxon>Nocardioidaceae</taxon>
        <taxon>Nocardioides</taxon>
    </lineage>
</organism>
<dbReference type="OrthoDB" id="9798430at2"/>
<dbReference type="RefSeq" id="WP_091123047.1">
    <property type="nucleotide sequence ID" value="NZ_FOLB01000006.1"/>
</dbReference>
<name>A0A1I1J0U7_9ACTN</name>
<feature type="domain" description="VOC" evidence="1">
    <location>
        <begin position="4"/>
        <end position="129"/>
    </location>
</feature>
<dbReference type="PANTHER" id="PTHR36503:SF1">
    <property type="entry name" value="BLR2520 PROTEIN"/>
    <property type="match status" value="1"/>
</dbReference>
<reference evidence="2 3" key="1">
    <citation type="submission" date="2016-10" db="EMBL/GenBank/DDBJ databases">
        <authorList>
            <person name="de Groot N.N."/>
        </authorList>
    </citation>
    <scope>NUCLEOTIDE SEQUENCE [LARGE SCALE GENOMIC DNA]</scope>
    <source>
        <strain evidence="2 3">CGMCC 1.7056</strain>
    </source>
</reference>
<dbReference type="PROSITE" id="PS51819">
    <property type="entry name" value="VOC"/>
    <property type="match status" value="1"/>
</dbReference>
<evidence type="ECO:0000313" key="3">
    <source>
        <dbReference type="Proteomes" id="UP000198832"/>
    </source>
</evidence>
<dbReference type="EMBL" id="FOLB01000006">
    <property type="protein sequence ID" value="SFC40258.1"/>
    <property type="molecule type" value="Genomic_DNA"/>
</dbReference>